<evidence type="ECO:0000313" key="12">
    <source>
        <dbReference type="EMBL" id="CRL61121.1"/>
    </source>
</evidence>
<dbReference type="SUPFAM" id="SSF101967">
    <property type="entry name" value="Adhesin YadA, collagen-binding domain"/>
    <property type="match status" value="1"/>
</dbReference>
<accession>A0A0G4Q691</accession>
<dbReference type="EMBL" id="CVRY01000002">
    <property type="protein sequence ID" value="CRL61121.1"/>
    <property type="molecule type" value="Genomic_DNA"/>
</dbReference>
<evidence type="ECO:0000259" key="10">
    <source>
        <dbReference type="Pfam" id="PF03895"/>
    </source>
</evidence>
<keyword evidence="3" id="KW-0813">Transport</keyword>
<evidence type="ECO:0000256" key="2">
    <source>
        <dbReference type="ARBA" id="ARBA00004442"/>
    </source>
</evidence>
<keyword evidence="9" id="KW-0998">Cell outer membrane</keyword>
<evidence type="ECO:0000313" key="13">
    <source>
        <dbReference type="Proteomes" id="UP000183920"/>
    </source>
</evidence>
<dbReference type="Gene3D" id="2.150.10.10">
    <property type="entry name" value="Serralysin-like metalloprotease, C-terminal"/>
    <property type="match status" value="1"/>
</dbReference>
<organism evidence="12 13">
    <name type="scientific">Proteus penneri</name>
    <dbReference type="NCBI Taxonomy" id="102862"/>
    <lineage>
        <taxon>Bacteria</taxon>
        <taxon>Pseudomonadati</taxon>
        <taxon>Pseudomonadota</taxon>
        <taxon>Gammaproteobacteria</taxon>
        <taxon>Enterobacterales</taxon>
        <taxon>Morganellaceae</taxon>
        <taxon>Proteus</taxon>
    </lineage>
</organism>
<keyword evidence="7" id="KW-0653">Protein transport</keyword>
<evidence type="ECO:0000256" key="5">
    <source>
        <dbReference type="ARBA" id="ARBA00022692"/>
    </source>
</evidence>
<feature type="domain" description="Trimeric autotransporter adhesin YadA-like head" evidence="11">
    <location>
        <begin position="61"/>
        <end position="85"/>
    </location>
</feature>
<dbReference type="GO" id="GO:0009279">
    <property type="term" value="C:cell outer membrane"/>
    <property type="evidence" value="ECO:0007669"/>
    <property type="project" value="UniProtKB-SubCell"/>
</dbReference>
<keyword evidence="8" id="KW-0472">Membrane</keyword>
<keyword evidence="5" id="KW-0812">Transmembrane</keyword>
<dbReference type="InterPro" id="IPR008640">
    <property type="entry name" value="Adhesin_Head_dom"/>
</dbReference>
<dbReference type="Pfam" id="PF03895">
    <property type="entry name" value="YadA_anchor"/>
    <property type="match status" value="1"/>
</dbReference>
<evidence type="ECO:0000256" key="3">
    <source>
        <dbReference type="ARBA" id="ARBA00022448"/>
    </source>
</evidence>
<comment type="subcellular location">
    <subcellularLocation>
        <location evidence="2">Cell outer membrane</location>
    </subcellularLocation>
    <subcellularLocation>
        <location evidence="1">Cell surface</location>
    </subcellularLocation>
</comment>
<feature type="domain" description="Trimeric autotransporter adhesin YadA-like C-terminal membrane anchor" evidence="10">
    <location>
        <begin position="198"/>
        <end position="249"/>
    </location>
</feature>
<evidence type="ECO:0000256" key="8">
    <source>
        <dbReference type="ARBA" id="ARBA00023136"/>
    </source>
</evidence>
<dbReference type="GO" id="GO:0009986">
    <property type="term" value="C:cell surface"/>
    <property type="evidence" value="ECO:0007669"/>
    <property type="project" value="UniProtKB-SubCell"/>
</dbReference>
<dbReference type="InterPro" id="IPR045584">
    <property type="entry name" value="Pilin-like"/>
</dbReference>
<name>A0A0G4Q691_9GAMM</name>
<evidence type="ECO:0000256" key="7">
    <source>
        <dbReference type="ARBA" id="ARBA00022927"/>
    </source>
</evidence>
<evidence type="ECO:0000256" key="6">
    <source>
        <dbReference type="ARBA" id="ARBA00022729"/>
    </source>
</evidence>
<dbReference type="AlphaFoldDB" id="A0A0G4Q691"/>
<protein>
    <submittedName>
        <fullName evidence="12">Uncharacterized protein</fullName>
    </submittedName>
</protein>
<proteinExistence type="predicted"/>
<evidence type="ECO:0000256" key="4">
    <source>
        <dbReference type="ARBA" id="ARBA00022452"/>
    </source>
</evidence>
<dbReference type="Gene3D" id="3.30.1300.30">
    <property type="entry name" value="GSPII I/J protein-like"/>
    <property type="match status" value="1"/>
</dbReference>
<keyword evidence="6" id="KW-0732">Signal</keyword>
<dbReference type="InterPro" id="IPR005594">
    <property type="entry name" value="YadA_C"/>
</dbReference>
<dbReference type="RefSeq" id="WP_072063412.1">
    <property type="nucleotide sequence ID" value="NZ_CVRY01000002.1"/>
</dbReference>
<dbReference type="GO" id="GO:0015031">
    <property type="term" value="P:protein transport"/>
    <property type="evidence" value="ECO:0007669"/>
    <property type="project" value="UniProtKB-KW"/>
</dbReference>
<dbReference type="InterPro" id="IPR011049">
    <property type="entry name" value="Serralysin-like_metalloprot_C"/>
</dbReference>
<evidence type="ECO:0000259" key="11">
    <source>
        <dbReference type="Pfam" id="PF05658"/>
    </source>
</evidence>
<reference evidence="13" key="1">
    <citation type="submission" date="2015-06" db="EMBL/GenBank/DDBJ databases">
        <authorList>
            <person name="Urmite Genomes"/>
        </authorList>
    </citation>
    <scope>NUCLEOTIDE SEQUENCE [LARGE SCALE GENOMIC DNA]</scope>
    <source>
        <strain evidence="13">CSUR P1867</strain>
    </source>
</reference>
<sequence length="249" mass="27042">MLFKKLFLIVFLFPNFSYSNIHSIKENKESPITVNIPSVSFGDQSNASGNGSIAIGTNSQAKSAHSVAIGTNSLATEENTVSFGNIENQHTSRLVNISDGKNNTDAVNLIQTKKMVDKNRIATNNTINQLKRTVSTDIGNIKTHVNDFDHYYRKRQAEITDSVANLDKEIIALEKKVFAGIASSVAMTSIPYLAHHTLSGGIGISNYRTGTAFAGGVQYKPNNDIAFRLNSSINSEKEIIIGGGLAYGW</sequence>
<feature type="domain" description="Trimeric autotransporter adhesin YadA-like head" evidence="11">
    <location>
        <begin position="38"/>
        <end position="59"/>
    </location>
</feature>
<dbReference type="Proteomes" id="UP000183920">
    <property type="component" value="Unassembled WGS sequence"/>
</dbReference>
<keyword evidence="4" id="KW-1134">Transmembrane beta strand</keyword>
<evidence type="ECO:0000256" key="9">
    <source>
        <dbReference type="ARBA" id="ARBA00023237"/>
    </source>
</evidence>
<evidence type="ECO:0000256" key="1">
    <source>
        <dbReference type="ARBA" id="ARBA00004241"/>
    </source>
</evidence>
<dbReference type="SUPFAM" id="SSF54523">
    <property type="entry name" value="Pili subunits"/>
    <property type="match status" value="1"/>
</dbReference>
<dbReference type="Pfam" id="PF05658">
    <property type="entry name" value="YadA_head"/>
    <property type="match status" value="2"/>
</dbReference>
<gene>
    <name evidence="12" type="ORF">BN1804_01316</name>
</gene>